<dbReference type="Pfam" id="PF11325">
    <property type="entry name" value="DUF3127"/>
    <property type="match status" value="1"/>
</dbReference>
<comment type="caution">
    <text evidence="2">The sequence shown here is derived from an EMBL/GenBank/DDBJ whole genome shotgun (WGS) entry which is preliminary data.</text>
</comment>
<evidence type="ECO:0000313" key="3">
    <source>
        <dbReference type="Proteomes" id="UP000525652"/>
    </source>
</evidence>
<organism evidence="2 3">
    <name type="scientific">Puniceicoccus vermicola</name>
    <dbReference type="NCBI Taxonomy" id="388746"/>
    <lineage>
        <taxon>Bacteria</taxon>
        <taxon>Pseudomonadati</taxon>
        <taxon>Verrucomicrobiota</taxon>
        <taxon>Opitutia</taxon>
        <taxon>Puniceicoccales</taxon>
        <taxon>Puniceicoccaceae</taxon>
        <taxon>Puniceicoccus</taxon>
    </lineage>
</organism>
<dbReference type="AlphaFoldDB" id="A0A7X1AVW2"/>
<name>A0A7X1AVW2_9BACT</name>
<gene>
    <name evidence="2" type="ORF">H5P30_02920</name>
</gene>
<keyword evidence="3" id="KW-1185">Reference proteome</keyword>
<proteinExistence type="predicted"/>
<dbReference type="EMBL" id="JACHVA010000033">
    <property type="protein sequence ID" value="MBC2600729.1"/>
    <property type="molecule type" value="Genomic_DNA"/>
</dbReference>
<sequence length="111" mass="12613">MFELEGKVKEVFDEQTFGSGFRKREFVVTVEDGKYPQDIKFECVQDKIQQLDNVSADDTVKVKFDIRGREWKGNYFVNLSAWQVNSVSGGDSAPDSIEPASQDEPPDDIPF</sequence>
<dbReference type="RefSeq" id="WP_185691467.1">
    <property type="nucleotide sequence ID" value="NZ_JACHVA010000033.1"/>
</dbReference>
<evidence type="ECO:0000256" key="1">
    <source>
        <dbReference type="SAM" id="MobiDB-lite"/>
    </source>
</evidence>
<dbReference type="InterPro" id="IPR021474">
    <property type="entry name" value="DUF3127"/>
</dbReference>
<evidence type="ECO:0000313" key="2">
    <source>
        <dbReference type="EMBL" id="MBC2600729.1"/>
    </source>
</evidence>
<dbReference type="Proteomes" id="UP000525652">
    <property type="component" value="Unassembled WGS sequence"/>
</dbReference>
<reference evidence="2 3" key="1">
    <citation type="submission" date="2020-07" db="EMBL/GenBank/DDBJ databases">
        <authorList>
            <person name="Feng X."/>
        </authorList>
    </citation>
    <scope>NUCLEOTIDE SEQUENCE [LARGE SCALE GENOMIC DNA]</scope>
    <source>
        <strain evidence="2 3">JCM14086</strain>
    </source>
</reference>
<accession>A0A7X1AVW2</accession>
<protein>
    <submittedName>
        <fullName evidence="2">DUF3127 domain-containing protein</fullName>
    </submittedName>
</protein>
<feature type="region of interest" description="Disordered" evidence="1">
    <location>
        <begin position="87"/>
        <end position="111"/>
    </location>
</feature>